<evidence type="ECO:0000313" key="3">
    <source>
        <dbReference type="Proteomes" id="UP000005326"/>
    </source>
</evidence>
<dbReference type="AlphaFoldDB" id="B0MJP1"/>
<evidence type="ECO:0000313" key="2">
    <source>
        <dbReference type="EMBL" id="EDS02092.1"/>
    </source>
</evidence>
<feature type="region of interest" description="Disordered" evidence="1">
    <location>
        <begin position="27"/>
        <end position="56"/>
    </location>
</feature>
<name>B0MJP1_9FIRM</name>
<evidence type="ECO:0000256" key="1">
    <source>
        <dbReference type="SAM" id="MobiDB-lite"/>
    </source>
</evidence>
<protein>
    <submittedName>
        <fullName evidence="2">Uncharacterized protein</fullName>
    </submittedName>
</protein>
<keyword evidence="3" id="KW-1185">Reference proteome</keyword>
<sequence length="56" mass="6424">MQKKQPWGKAYKALLCSHGCKTGRFHRENKMDIDKRSEKKLKSGNSDQRMGKEGDG</sequence>
<dbReference type="Proteomes" id="UP000005326">
    <property type="component" value="Unassembled WGS sequence"/>
</dbReference>
<dbReference type="EMBL" id="ABCA03000010">
    <property type="protein sequence ID" value="EDS02092.1"/>
    <property type="molecule type" value="Genomic_DNA"/>
</dbReference>
<reference evidence="2" key="1">
    <citation type="submission" date="2007-10" db="EMBL/GenBank/DDBJ databases">
        <authorList>
            <person name="Fulton L."/>
            <person name="Clifton S."/>
            <person name="Fulton B."/>
            <person name="Xu J."/>
            <person name="Minx P."/>
            <person name="Pepin K.H."/>
            <person name="Johnson M."/>
            <person name="Thiruvilangam P."/>
            <person name="Bhonagiri V."/>
            <person name="Nash W.E."/>
            <person name="Mardis E.R."/>
            <person name="Wilson R.K."/>
        </authorList>
    </citation>
    <scope>NUCLEOTIDE SEQUENCE [LARGE SCALE GENOMIC DNA]</scope>
    <source>
        <strain evidence="2">DSM 15702</strain>
    </source>
</reference>
<gene>
    <name evidence="2" type="ORF">EUBSIR_00016</name>
</gene>
<proteinExistence type="predicted"/>
<comment type="caution">
    <text evidence="2">The sequence shown here is derived from an EMBL/GenBank/DDBJ whole genome shotgun (WGS) entry which is preliminary data.</text>
</comment>
<accession>B0MJP1</accession>
<organism evidence="2 3">
    <name type="scientific">[Eubacterium] siraeum DSM 15702</name>
    <dbReference type="NCBI Taxonomy" id="428128"/>
    <lineage>
        <taxon>Bacteria</taxon>
        <taxon>Bacillati</taxon>
        <taxon>Bacillota</taxon>
        <taxon>Clostridia</taxon>
        <taxon>Eubacteriales</taxon>
        <taxon>Oscillospiraceae</taxon>
        <taxon>Oscillospiraceae incertae sedis</taxon>
    </lineage>
</organism>
<reference evidence="2" key="2">
    <citation type="submission" date="2014-06" db="EMBL/GenBank/DDBJ databases">
        <title>Draft genome sequence of Eubacterium siraeum (DSM 15702).</title>
        <authorList>
            <person name="Sudarsanam P."/>
            <person name="Ley R."/>
            <person name="Guruge J."/>
            <person name="Turnbaugh P.J."/>
            <person name="Mahowald M."/>
            <person name="Liep D."/>
            <person name="Gordon J."/>
        </authorList>
    </citation>
    <scope>NUCLEOTIDE SEQUENCE</scope>
    <source>
        <strain evidence="2">DSM 15702</strain>
    </source>
</reference>
<feature type="compositionally biased region" description="Basic and acidic residues" evidence="1">
    <location>
        <begin position="27"/>
        <end position="41"/>
    </location>
</feature>